<dbReference type="EMBL" id="CP068047">
    <property type="protein sequence ID" value="QQR36109.1"/>
    <property type="molecule type" value="Genomic_DNA"/>
</dbReference>
<keyword evidence="4" id="KW-1185">Reference proteome</keyword>
<feature type="transmembrane region" description="Helical" evidence="1">
    <location>
        <begin position="211"/>
        <end position="235"/>
    </location>
</feature>
<keyword evidence="1" id="KW-0812">Transmembrane</keyword>
<sequence>MSSRPRFAIVDIARGVAIIAMAVYHFCWDLSYFRFISADVGYDPAWVLFARSILAVFLFLAGVSLVLGHGDGIRWRSFWRRWLFVVAGALAITLATYFAFPQSFVYFGVLHAIALFSLLGLAFVHTPLWLGAVVAAGVIALPFFYSDPLFNEKVWSWLGFWQVPPPANDLVPVFPWFGAMLLGIIAARLVLASGWSARLAAIAPSGRLPRLLAFLGRWSLLIYLLHQPILLGLVYPAAALLQPQIAMRDVTFLQSCQSTCEAGGTSAQLCVTYCQCGLEGVKTNDLWNAVETGMVTAAEQALLDAQNRQCSAVIYPELNATP</sequence>
<feature type="transmembrane region" description="Helical" evidence="1">
    <location>
        <begin position="173"/>
        <end position="191"/>
    </location>
</feature>
<evidence type="ECO:0000313" key="3">
    <source>
        <dbReference type="EMBL" id="QQR36109.1"/>
    </source>
</evidence>
<dbReference type="InterPro" id="IPR012429">
    <property type="entry name" value="HGSNAT_cat"/>
</dbReference>
<keyword evidence="1" id="KW-0472">Membrane</keyword>
<dbReference type="RefSeq" id="WP_201657037.1">
    <property type="nucleotide sequence ID" value="NZ_CP068047.1"/>
</dbReference>
<feature type="transmembrane region" description="Helical" evidence="1">
    <location>
        <begin position="104"/>
        <end position="123"/>
    </location>
</feature>
<keyword evidence="1" id="KW-1133">Transmembrane helix</keyword>
<feature type="transmembrane region" description="Helical" evidence="1">
    <location>
        <begin position="46"/>
        <end position="67"/>
    </location>
</feature>
<feature type="transmembrane region" description="Helical" evidence="1">
    <location>
        <begin position="79"/>
        <end position="98"/>
    </location>
</feature>
<evidence type="ECO:0000259" key="2">
    <source>
        <dbReference type="Pfam" id="PF07786"/>
    </source>
</evidence>
<accession>A0ABX7BVZ2</accession>
<evidence type="ECO:0000256" key="1">
    <source>
        <dbReference type="SAM" id="Phobius"/>
    </source>
</evidence>
<feature type="transmembrane region" description="Helical" evidence="1">
    <location>
        <begin position="128"/>
        <end position="145"/>
    </location>
</feature>
<dbReference type="Proteomes" id="UP000595460">
    <property type="component" value="Chromosome"/>
</dbReference>
<feature type="transmembrane region" description="Helical" evidence="1">
    <location>
        <begin position="7"/>
        <end position="26"/>
    </location>
</feature>
<protein>
    <submittedName>
        <fullName evidence="3">DUF1624 domain-containing protein</fullName>
    </submittedName>
</protein>
<organism evidence="3 4">
    <name type="scientific">Devosia oryziradicis</name>
    <dbReference type="NCBI Taxonomy" id="2801335"/>
    <lineage>
        <taxon>Bacteria</taxon>
        <taxon>Pseudomonadati</taxon>
        <taxon>Pseudomonadota</taxon>
        <taxon>Alphaproteobacteria</taxon>
        <taxon>Hyphomicrobiales</taxon>
        <taxon>Devosiaceae</taxon>
        <taxon>Devosia</taxon>
    </lineage>
</organism>
<dbReference type="Pfam" id="PF07786">
    <property type="entry name" value="HGSNAT_cat"/>
    <property type="match status" value="1"/>
</dbReference>
<reference evidence="3 4" key="1">
    <citation type="submission" date="2021-01" db="EMBL/GenBank/DDBJ databases">
        <title>Genome seq and assembly of Devosia sp. G19.</title>
        <authorList>
            <person name="Chhetri G."/>
        </authorList>
    </citation>
    <scope>NUCLEOTIDE SEQUENCE [LARGE SCALE GENOMIC DNA]</scope>
    <source>
        <strain evidence="3 4">G19</strain>
    </source>
</reference>
<gene>
    <name evidence="3" type="ORF">JI749_00215</name>
</gene>
<name>A0ABX7BVZ2_9HYPH</name>
<feature type="domain" description="Heparan-alpha-glucosaminide N-acetyltransferase catalytic" evidence="2">
    <location>
        <begin position="6"/>
        <end position="228"/>
    </location>
</feature>
<evidence type="ECO:0000313" key="4">
    <source>
        <dbReference type="Proteomes" id="UP000595460"/>
    </source>
</evidence>
<proteinExistence type="predicted"/>